<dbReference type="Gene3D" id="3.40.1350.10">
    <property type="match status" value="1"/>
</dbReference>
<dbReference type="GO" id="GO:0003676">
    <property type="term" value="F:nucleic acid binding"/>
    <property type="evidence" value="ECO:0007669"/>
    <property type="project" value="InterPro"/>
</dbReference>
<dbReference type="NCBIfam" id="NF009150">
    <property type="entry name" value="PRK12497.1-3"/>
    <property type="match status" value="1"/>
</dbReference>
<dbReference type="NCBIfam" id="TIGR00252">
    <property type="entry name" value="YraN family protein"/>
    <property type="match status" value="1"/>
</dbReference>
<evidence type="ECO:0000313" key="3">
    <source>
        <dbReference type="EMBL" id="GEP29576.1"/>
    </source>
</evidence>
<evidence type="ECO:0000256" key="2">
    <source>
        <dbReference type="HAMAP-Rule" id="MF_00048"/>
    </source>
</evidence>
<dbReference type="InterPro" id="IPR003509">
    <property type="entry name" value="UPF0102_YraN-like"/>
</dbReference>
<comment type="similarity">
    <text evidence="1 2">Belongs to the UPF0102 family.</text>
</comment>
<dbReference type="HAMAP" id="MF_00048">
    <property type="entry name" value="UPF0102"/>
    <property type="match status" value="1"/>
</dbReference>
<dbReference type="PANTHER" id="PTHR34039">
    <property type="entry name" value="UPF0102 PROTEIN YRAN"/>
    <property type="match status" value="1"/>
</dbReference>
<reference evidence="3 4" key="1">
    <citation type="submission" date="2019-07" db="EMBL/GenBank/DDBJ databases">
        <title>Whole genome shotgun sequence of Thiobacillus plumbophilus NBRC 107929.</title>
        <authorList>
            <person name="Hosoyama A."/>
            <person name="Uohara A."/>
            <person name="Ohji S."/>
            <person name="Ichikawa N."/>
        </authorList>
    </citation>
    <scope>NUCLEOTIDE SEQUENCE [LARGE SCALE GENOMIC DNA]</scope>
    <source>
        <strain evidence="3 4">NBRC 107929</strain>
    </source>
</reference>
<dbReference type="InterPro" id="IPR011335">
    <property type="entry name" value="Restrct_endonuc-II-like"/>
</dbReference>
<dbReference type="CDD" id="cd20736">
    <property type="entry name" value="PoNe_Nuclease"/>
    <property type="match status" value="1"/>
</dbReference>
<dbReference type="EMBL" id="BKAD01000007">
    <property type="protein sequence ID" value="GEP29576.1"/>
    <property type="molecule type" value="Genomic_DNA"/>
</dbReference>
<name>A0A512L522_9PROT</name>
<dbReference type="Proteomes" id="UP000321337">
    <property type="component" value="Unassembled WGS sequence"/>
</dbReference>
<proteinExistence type="inferred from homology"/>
<accession>A0A512L522</accession>
<dbReference type="Pfam" id="PF02021">
    <property type="entry name" value="UPF0102"/>
    <property type="match status" value="1"/>
</dbReference>
<evidence type="ECO:0000313" key="4">
    <source>
        <dbReference type="Proteomes" id="UP000321337"/>
    </source>
</evidence>
<protein>
    <recommendedName>
        <fullName evidence="2">UPF0102 protein TPL01_07140</fullName>
    </recommendedName>
</protein>
<sequence length="133" mass="14861">MFTAAANQSRYCRWHGQPEQILMRASGPQAEQAAALYLARHGLQLVEKNYRCRFGEIDLIMRAGATLVFVEVRSRRSRAFGGAAASIDMRKQHKLIAAAQHYLGQLGKPPPCRFDALLFDGDEIEWIPNAFGA</sequence>
<dbReference type="PANTHER" id="PTHR34039:SF1">
    <property type="entry name" value="UPF0102 PROTEIN YRAN"/>
    <property type="match status" value="1"/>
</dbReference>
<organism evidence="3 4">
    <name type="scientific">Sulfuriferula plumbiphila</name>
    <dbReference type="NCBI Taxonomy" id="171865"/>
    <lineage>
        <taxon>Bacteria</taxon>
        <taxon>Pseudomonadati</taxon>
        <taxon>Pseudomonadota</taxon>
        <taxon>Betaproteobacteria</taxon>
        <taxon>Nitrosomonadales</taxon>
        <taxon>Sulfuricellaceae</taxon>
        <taxon>Sulfuriferula</taxon>
    </lineage>
</organism>
<dbReference type="InterPro" id="IPR011856">
    <property type="entry name" value="tRNA_endonuc-like_dom_sf"/>
</dbReference>
<dbReference type="AlphaFoldDB" id="A0A512L522"/>
<comment type="caution">
    <text evidence="3">The sequence shown here is derived from an EMBL/GenBank/DDBJ whole genome shotgun (WGS) entry which is preliminary data.</text>
</comment>
<evidence type="ECO:0000256" key="1">
    <source>
        <dbReference type="ARBA" id="ARBA00006738"/>
    </source>
</evidence>
<keyword evidence="4" id="KW-1185">Reference proteome</keyword>
<gene>
    <name evidence="3" type="ORF">TPL01_07140</name>
</gene>
<dbReference type="SUPFAM" id="SSF52980">
    <property type="entry name" value="Restriction endonuclease-like"/>
    <property type="match status" value="1"/>
</dbReference>